<dbReference type="GO" id="GO:0005524">
    <property type="term" value="F:ATP binding"/>
    <property type="evidence" value="ECO:0007669"/>
    <property type="project" value="UniProtKB-KW"/>
</dbReference>
<evidence type="ECO:0000313" key="3">
    <source>
        <dbReference type="EMBL" id="CUN03944.1"/>
    </source>
</evidence>
<dbReference type="AlphaFoldDB" id="A0A174BF38"/>
<dbReference type="Proteomes" id="UP000095591">
    <property type="component" value="Unassembled WGS sequence"/>
</dbReference>
<dbReference type="PANTHER" id="PTHR33295">
    <property type="entry name" value="ATPASE"/>
    <property type="match status" value="1"/>
</dbReference>
<reference evidence="9 10" key="1">
    <citation type="submission" date="2015-09" db="EMBL/GenBank/DDBJ databases">
        <authorList>
            <consortium name="Pathogen Informatics"/>
        </authorList>
    </citation>
    <scope>NUCLEOTIDE SEQUENCE [LARGE SCALE GENOMIC DNA]</scope>
    <source>
        <strain evidence="4 9">2789STDY5608822</strain>
        <strain evidence="3 10">2789STDY5608872</strain>
    </source>
</reference>
<dbReference type="Gene3D" id="3.40.50.300">
    <property type="entry name" value="P-loop containing nucleotide triphosphate hydrolases"/>
    <property type="match status" value="1"/>
</dbReference>
<evidence type="ECO:0000259" key="2">
    <source>
        <dbReference type="Pfam" id="PF13635"/>
    </source>
</evidence>
<evidence type="ECO:0000313" key="12">
    <source>
        <dbReference type="Proteomes" id="UP000441358"/>
    </source>
</evidence>
<evidence type="ECO:0000313" key="13">
    <source>
        <dbReference type="Proteomes" id="UP000441609"/>
    </source>
</evidence>
<evidence type="ECO:0000313" key="6">
    <source>
        <dbReference type="EMBL" id="MRZ50625.1"/>
    </source>
</evidence>
<dbReference type="Pfam" id="PF13635">
    <property type="entry name" value="DUF4143"/>
    <property type="match status" value="1"/>
</dbReference>
<keyword evidence="5" id="KW-0067">ATP-binding</keyword>
<dbReference type="InterPro" id="IPR027417">
    <property type="entry name" value="P-loop_NTPase"/>
</dbReference>
<dbReference type="EMBL" id="JAQMPJ010000004">
    <property type="protein sequence ID" value="MDB9004664.1"/>
    <property type="molecule type" value="Genomic_DNA"/>
</dbReference>
<evidence type="ECO:0000313" key="8">
    <source>
        <dbReference type="EMBL" id="RHD74976.1"/>
    </source>
</evidence>
<gene>
    <name evidence="8" type="ORF">DW782_09865</name>
    <name evidence="4" type="ORF">ERS852380_01356</name>
    <name evidence="3" type="ORF">ERS852429_01656</name>
    <name evidence="6" type="ORF">GKD66_10415</name>
    <name evidence="7" type="ORF">GKD70_04305</name>
    <name evidence="5" type="ORF">PN599_06595</name>
</gene>
<dbReference type="OMA" id="PKYLLTM"/>
<dbReference type="SUPFAM" id="SSF52540">
    <property type="entry name" value="P-loop containing nucleoside triphosphate hydrolases"/>
    <property type="match status" value="1"/>
</dbReference>
<dbReference type="PANTHER" id="PTHR33295:SF20">
    <property type="entry name" value="ATPASE"/>
    <property type="match status" value="1"/>
</dbReference>
<feature type="domain" description="DUF4143" evidence="2">
    <location>
        <begin position="222"/>
        <end position="367"/>
    </location>
</feature>
<dbReference type="EMBL" id="CYYK01000004">
    <property type="protein sequence ID" value="CUN98370.1"/>
    <property type="molecule type" value="Genomic_DNA"/>
</dbReference>
<evidence type="ECO:0000313" key="10">
    <source>
        <dbReference type="Proteomes" id="UP000095591"/>
    </source>
</evidence>
<evidence type="ECO:0000259" key="1">
    <source>
        <dbReference type="Pfam" id="PF13173"/>
    </source>
</evidence>
<evidence type="ECO:0000313" key="9">
    <source>
        <dbReference type="Proteomes" id="UP000095455"/>
    </source>
</evidence>
<dbReference type="Proteomes" id="UP000095455">
    <property type="component" value="Unassembled WGS sequence"/>
</dbReference>
<reference evidence="5" key="4">
    <citation type="submission" date="2023-01" db="EMBL/GenBank/DDBJ databases">
        <title>Human gut microbiome strain richness.</title>
        <authorList>
            <person name="Chen-Liaw A."/>
        </authorList>
    </citation>
    <scope>NUCLEOTIDE SEQUENCE</scope>
    <source>
        <strain evidence="5">RTP21484st1_E5_RTP21484_190118</strain>
    </source>
</reference>
<dbReference type="InterPro" id="IPR025420">
    <property type="entry name" value="DUF4143"/>
</dbReference>
<dbReference type="RefSeq" id="WP_005861286.1">
    <property type="nucleotide sequence ID" value="NZ_AP019729.1"/>
</dbReference>
<dbReference type="Proteomes" id="UP001210126">
    <property type="component" value="Unassembled WGS sequence"/>
</dbReference>
<sequence length="423" mass="49195">MDDRFKTLEKYNLWGGNDFPTGYKRQDYLDRILSYTGNRLIKVLVGQRRVGKSYLLRQLASHLANSGVNPRNIFFINCELSAFYFLKTNEDLDSLFNLYLKQINPQGRIYLFIDEIQNVEGWERFANSYSQDYTAEYELFISGSNSKMLSGELATLLAGRYVEFAIYPFSYTEFLGITQKENNKVHYLEYMQSSGMPELYHLSQPEVQRNYISALKDTVLLRDIIQRQNIKDAKLLEDIFVYLVNNASNLISIRNITNYFKSSGRKTSYDTIASYISYIEDTFLVHKVEKYQIKGKETIAGNCKYYINDLGFNNYLYQGFGYGIGYKLENLIYLDLLRAGYQIYVGSIKNKEVDFVAIKGERVIYLQSTYLLIDKETIEREYASLEAIEDNYEKIVVSLDDLPLPSKEGIKHVQAWNLSHAIL</sequence>
<accession>A0A174BF38</accession>
<dbReference type="Proteomes" id="UP000284660">
    <property type="component" value="Unassembled WGS sequence"/>
</dbReference>
<protein>
    <submittedName>
        <fullName evidence="6">AAA family ATPase</fullName>
    </submittedName>
    <submittedName>
        <fullName evidence="5">ATP-binding protein</fullName>
    </submittedName>
</protein>
<evidence type="ECO:0000313" key="11">
    <source>
        <dbReference type="Proteomes" id="UP000284660"/>
    </source>
</evidence>
<evidence type="ECO:0000313" key="4">
    <source>
        <dbReference type="EMBL" id="CUN98370.1"/>
    </source>
</evidence>
<dbReference type="EMBL" id="WKMO01000003">
    <property type="protein sequence ID" value="MSB72520.1"/>
    <property type="molecule type" value="Genomic_DNA"/>
</dbReference>
<organism evidence="6 12">
    <name type="scientific">Parabacteroides distasonis</name>
    <dbReference type="NCBI Taxonomy" id="823"/>
    <lineage>
        <taxon>Bacteria</taxon>
        <taxon>Pseudomonadati</taxon>
        <taxon>Bacteroidota</taxon>
        <taxon>Bacteroidia</taxon>
        <taxon>Bacteroidales</taxon>
        <taxon>Tannerellaceae</taxon>
        <taxon>Parabacteroides</taxon>
    </lineage>
</organism>
<dbReference type="Proteomes" id="UP000441358">
    <property type="component" value="Unassembled WGS sequence"/>
</dbReference>
<dbReference type="InterPro" id="IPR041682">
    <property type="entry name" value="AAA_14"/>
</dbReference>
<proteinExistence type="predicted"/>
<dbReference type="EMBL" id="WKMC01000006">
    <property type="protein sequence ID" value="MRZ50625.1"/>
    <property type="molecule type" value="Genomic_DNA"/>
</dbReference>
<reference evidence="8 11" key="2">
    <citation type="submission" date="2018-08" db="EMBL/GenBank/DDBJ databases">
        <title>A genome reference for cultivated species of the human gut microbiota.</title>
        <authorList>
            <person name="Zou Y."/>
            <person name="Xue W."/>
            <person name="Luo G."/>
        </authorList>
    </citation>
    <scope>NUCLEOTIDE SEQUENCE [LARGE SCALE GENOMIC DNA]</scope>
    <source>
        <strain evidence="8 11">AM30-4</strain>
    </source>
</reference>
<dbReference type="EMBL" id="QSJN01000005">
    <property type="protein sequence ID" value="RHD74976.1"/>
    <property type="molecule type" value="Genomic_DNA"/>
</dbReference>
<evidence type="ECO:0000313" key="5">
    <source>
        <dbReference type="EMBL" id="MDB9004664.1"/>
    </source>
</evidence>
<name>A0A174BF38_PARDI</name>
<dbReference type="Pfam" id="PF13173">
    <property type="entry name" value="AAA_14"/>
    <property type="match status" value="1"/>
</dbReference>
<keyword evidence="5" id="KW-0547">Nucleotide-binding</keyword>
<feature type="domain" description="AAA" evidence="1">
    <location>
        <begin position="39"/>
        <end position="175"/>
    </location>
</feature>
<dbReference type="Proteomes" id="UP000441609">
    <property type="component" value="Unassembled WGS sequence"/>
</dbReference>
<dbReference type="OrthoDB" id="9801840at2"/>
<evidence type="ECO:0000313" key="7">
    <source>
        <dbReference type="EMBL" id="MSB72520.1"/>
    </source>
</evidence>
<reference evidence="12 13" key="3">
    <citation type="journal article" date="2019" name="Nat. Med.">
        <title>A library of human gut bacterial isolates paired with longitudinal multiomics data enables mechanistic microbiome research.</title>
        <authorList>
            <person name="Poyet M."/>
            <person name="Groussin M."/>
            <person name="Gibbons S.M."/>
            <person name="Avila-Pacheco J."/>
            <person name="Jiang X."/>
            <person name="Kearney S.M."/>
            <person name="Perrotta A.R."/>
            <person name="Berdy B."/>
            <person name="Zhao S."/>
            <person name="Lieberman T.D."/>
            <person name="Swanson P.K."/>
            <person name="Smith M."/>
            <person name="Roesemann S."/>
            <person name="Alexander J.E."/>
            <person name="Rich S.A."/>
            <person name="Livny J."/>
            <person name="Vlamakis H."/>
            <person name="Clish C."/>
            <person name="Bullock K."/>
            <person name="Deik A."/>
            <person name="Scott J."/>
            <person name="Pierce K.A."/>
            <person name="Xavier R.J."/>
            <person name="Alm E.J."/>
        </authorList>
    </citation>
    <scope>NUCLEOTIDE SEQUENCE [LARGE SCALE GENOMIC DNA]</scope>
    <source>
        <strain evidence="7 13">BIOML-A20</strain>
        <strain evidence="6 12">BIOML-A32</strain>
    </source>
</reference>
<dbReference type="EMBL" id="CYXP01000003">
    <property type="protein sequence ID" value="CUN03944.1"/>
    <property type="molecule type" value="Genomic_DNA"/>
</dbReference>